<evidence type="ECO:0000313" key="3">
    <source>
        <dbReference type="EMBL" id="KAF7801831.1"/>
    </source>
</evidence>
<dbReference type="InterPro" id="IPR054722">
    <property type="entry name" value="PolX-like_BBD"/>
</dbReference>
<dbReference type="AlphaFoldDB" id="A0A834W0X1"/>
<comment type="caution">
    <text evidence="3">The sequence shown here is derived from an EMBL/GenBank/DDBJ whole genome shotgun (WGS) entry which is preliminary data.</text>
</comment>
<evidence type="ECO:0000313" key="4">
    <source>
        <dbReference type="Proteomes" id="UP000634136"/>
    </source>
</evidence>
<sequence>MNDSAWFPDSRATNHLTSDANNLMIATDYYGGEQIHMGNGNGLIVSKVGQSVVSSSDSSINLTLNDLLHVPSITKNLVTGQTLLQGTLRSDGFYVFDNFHLQHHQSSSSFPSSTVTSFASVHSSALNNTVSSPSLYSIWHNKLDHSSPNAGFESHAISDSSSHNASVGPSTTSSDQQPLALPSHSMKTRAKAGIFKPKVLLSSKLTKCGDNLFNDHVLYRSIVGSLQYVTVTRPDLSFAVNRVCQFMSNPLEEPCILLQSSNGFIDLCMTSSFCHDEADSMEAPNDEESYYSTLKTF</sequence>
<dbReference type="Proteomes" id="UP000634136">
    <property type="component" value="Unassembled WGS sequence"/>
</dbReference>
<reference evidence="3" key="1">
    <citation type="submission" date="2020-09" db="EMBL/GenBank/DDBJ databases">
        <title>Genome-Enabled Discovery of Anthraquinone Biosynthesis in Senna tora.</title>
        <authorList>
            <person name="Kang S.-H."/>
            <person name="Pandey R.P."/>
            <person name="Lee C.-M."/>
            <person name="Sim J.-S."/>
            <person name="Jeong J.-T."/>
            <person name="Choi B.-S."/>
            <person name="Jung M."/>
            <person name="Ginzburg D."/>
            <person name="Zhao K."/>
            <person name="Won S.Y."/>
            <person name="Oh T.-J."/>
            <person name="Yu Y."/>
            <person name="Kim N.-H."/>
            <person name="Lee O.R."/>
            <person name="Lee T.-H."/>
            <person name="Bashyal P."/>
            <person name="Kim T.-S."/>
            <person name="Lee W.-H."/>
            <person name="Kawkins C."/>
            <person name="Kim C.-K."/>
            <person name="Kim J.S."/>
            <person name="Ahn B.O."/>
            <person name="Rhee S.Y."/>
            <person name="Sohng J.K."/>
        </authorList>
    </citation>
    <scope>NUCLEOTIDE SEQUENCE</scope>
    <source>
        <tissue evidence="3">Leaf</tissue>
    </source>
</reference>
<organism evidence="3 4">
    <name type="scientific">Senna tora</name>
    <dbReference type="NCBI Taxonomy" id="362788"/>
    <lineage>
        <taxon>Eukaryota</taxon>
        <taxon>Viridiplantae</taxon>
        <taxon>Streptophyta</taxon>
        <taxon>Embryophyta</taxon>
        <taxon>Tracheophyta</taxon>
        <taxon>Spermatophyta</taxon>
        <taxon>Magnoliopsida</taxon>
        <taxon>eudicotyledons</taxon>
        <taxon>Gunneridae</taxon>
        <taxon>Pentapetalae</taxon>
        <taxon>rosids</taxon>
        <taxon>fabids</taxon>
        <taxon>Fabales</taxon>
        <taxon>Fabaceae</taxon>
        <taxon>Caesalpinioideae</taxon>
        <taxon>Cassia clade</taxon>
        <taxon>Senna</taxon>
    </lineage>
</organism>
<feature type="region of interest" description="Disordered" evidence="1">
    <location>
        <begin position="150"/>
        <end position="183"/>
    </location>
</feature>
<name>A0A834W0X1_9FABA</name>
<dbReference type="PANTHER" id="PTHR11439">
    <property type="entry name" value="GAG-POL-RELATED RETROTRANSPOSON"/>
    <property type="match status" value="1"/>
</dbReference>
<gene>
    <name evidence="3" type="ORF">G2W53_040942</name>
</gene>
<accession>A0A834W0X1</accession>
<dbReference type="EMBL" id="JAAIUW010000013">
    <property type="protein sequence ID" value="KAF7801831.1"/>
    <property type="molecule type" value="Genomic_DNA"/>
</dbReference>
<proteinExistence type="predicted"/>
<feature type="compositionally biased region" description="Polar residues" evidence="1">
    <location>
        <begin position="157"/>
        <end position="177"/>
    </location>
</feature>
<evidence type="ECO:0000256" key="1">
    <source>
        <dbReference type="SAM" id="MobiDB-lite"/>
    </source>
</evidence>
<dbReference type="PANTHER" id="PTHR11439:SF455">
    <property type="entry name" value="RLK (RECEPTOR-LIKE PROTEIN KINASE) 8, PUTATIVE-RELATED"/>
    <property type="match status" value="1"/>
</dbReference>
<feature type="domain" description="Retrovirus-related Pol polyprotein from transposon TNT 1-94-like beta-barrel" evidence="2">
    <location>
        <begin position="6"/>
        <end position="84"/>
    </location>
</feature>
<protein>
    <submittedName>
        <fullName evidence="3">Retrovirus-related Pol polyprotein from transposon TNT 1-94</fullName>
    </submittedName>
</protein>
<evidence type="ECO:0000259" key="2">
    <source>
        <dbReference type="Pfam" id="PF22936"/>
    </source>
</evidence>
<dbReference type="Pfam" id="PF22936">
    <property type="entry name" value="Pol_BBD"/>
    <property type="match status" value="1"/>
</dbReference>
<keyword evidence="4" id="KW-1185">Reference proteome</keyword>